<reference evidence="1 2" key="1">
    <citation type="submission" date="2020-04" db="EMBL/GenBank/DDBJ databases">
        <authorList>
            <person name="Hogendoorn C."/>
        </authorList>
    </citation>
    <scope>NUCLEOTIDE SEQUENCE [LARGE SCALE GENOMIC DNA]</scope>
    <source>
        <strain evidence="1">COOX1</strain>
    </source>
</reference>
<organism evidence="1 2">
    <name type="scientific">Kyrpidia spormannii</name>
    <dbReference type="NCBI Taxonomy" id="2055160"/>
    <lineage>
        <taxon>Bacteria</taxon>
        <taxon>Bacillati</taxon>
        <taxon>Bacillota</taxon>
        <taxon>Bacilli</taxon>
        <taxon>Bacillales</taxon>
        <taxon>Alicyclobacillaceae</taxon>
        <taxon>Kyrpidia</taxon>
    </lineage>
</organism>
<proteinExistence type="predicted"/>
<evidence type="ECO:0000313" key="2">
    <source>
        <dbReference type="Proteomes" id="UP000502196"/>
    </source>
</evidence>
<dbReference type="AlphaFoldDB" id="A0A6F9DZ98"/>
<name>A0A6F9DZ98_9BACL</name>
<dbReference type="Proteomes" id="UP000502196">
    <property type="component" value="Chromosome"/>
</dbReference>
<sequence>MTTTCLMGVVVFEKLSIQSGAAPTAIGVTANIAAAPVANMAAILRLGIPMTSLELFRFPYL</sequence>
<protein>
    <submittedName>
        <fullName evidence="1">Uncharacterized protein</fullName>
    </submittedName>
</protein>
<dbReference type="EMBL" id="LR792683">
    <property type="protein sequence ID" value="CAB3390150.1"/>
    <property type="molecule type" value="Genomic_DNA"/>
</dbReference>
<gene>
    <name evidence="1" type="ORF">COOX1_0264</name>
</gene>
<accession>A0A6F9DZ98</accession>
<evidence type="ECO:0000313" key="1">
    <source>
        <dbReference type="EMBL" id="CAB3390150.1"/>
    </source>
</evidence>